<sequence>MSDNITAVRPVDVPLTAQQPRATAAIGRATRASARRSARRRGGSHVVAHIVLATGGVIMAFPFVWQIIMSLSTNAEVQSVTPVFWPAELQWGNYAEVFDRLPFLDQLQTSVLITTIRTLAQILFCTLAGYAFARMRFRGRAIMLALVLSILMVPSQVYLLSQYQIVQGLGLLDSLGGLVLPGLFSAFGTFLMRTAFLAMPNELEEAARLDGANPFQIFWKVMLPLARPTISVLAITTVLWSWNELLWPLVVTTFSDRMPLSAGLATLIGDRTTDYPVVMAASLLAMAPVLIMFIVLQRRVIDGLASSGLK</sequence>
<proteinExistence type="inferred from homology"/>
<dbReference type="Gene3D" id="1.10.3720.10">
    <property type="entry name" value="MetI-like"/>
    <property type="match status" value="1"/>
</dbReference>
<feature type="transmembrane region" description="Helical" evidence="7">
    <location>
        <begin position="111"/>
        <end position="132"/>
    </location>
</feature>
<protein>
    <submittedName>
        <fullName evidence="9">Multiple sugar transport system permease protein</fullName>
    </submittedName>
</protein>
<feature type="transmembrane region" description="Helical" evidence="7">
    <location>
        <begin position="277"/>
        <end position="296"/>
    </location>
</feature>
<dbReference type="PANTHER" id="PTHR43744:SF12">
    <property type="entry name" value="ABC TRANSPORTER PERMEASE PROTEIN MG189-RELATED"/>
    <property type="match status" value="1"/>
</dbReference>
<dbReference type="InterPro" id="IPR035906">
    <property type="entry name" value="MetI-like_sf"/>
</dbReference>
<keyword evidence="6 7" id="KW-0472">Membrane</keyword>
<dbReference type="InterPro" id="IPR000515">
    <property type="entry name" value="MetI-like"/>
</dbReference>
<keyword evidence="10" id="KW-1185">Reference proteome</keyword>
<feature type="transmembrane region" description="Helical" evidence="7">
    <location>
        <begin position="175"/>
        <end position="196"/>
    </location>
</feature>
<feature type="transmembrane region" description="Helical" evidence="7">
    <location>
        <begin position="144"/>
        <end position="163"/>
    </location>
</feature>
<comment type="subcellular location">
    <subcellularLocation>
        <location evidence="1 7">Cell membrane</location>
        <topology evidence="1 7">Multi-pass membrane protein</topology>
    </subcellularLocation>
</comment>
<feature type="transmembrane region" description="Helical" evidence="7">
    <location>
        <begin position="46"/>
        <end position="68"/>
    </location>
</feature>
<organism evidence="9 10">
    <name type="scientific">Diaminobutyricimonas aerilata</name>
    <dbReference type="NCBI Taxonomy" id="1162967"/>
    <lineage>
        <taxon>Bacteria</taxon>
        <taxon>Bacillati</taxon>
        <taxon>Actinomycetota</taxon>
        <taxon>Actinomycetes</taxon>
        <taxon>Micrococcales</taxon>
        <taxon>Microbacteriaceae</taxon>
        <taxon>Diaminobutyricimonas</taxon>
    </lineage>
</organism>
<evidence type="ECO:0000256" key="5">
    <source>
        <dbReference type="ARBA" id="ARBA00022989"/>
    </source>
</evidence>
<dbReference type="Proteomes" id="UP000228758">
    <property type="component" value="Unassembled WGS sequence"/>
</dbReference>
<keyword evidence="9" id="KW-0762">Sugar transport</keyword>
<feature type="domain" description="ABC transmembrane type-1" evidence="8">
    <location>
        <begin position="107"/>
        <end position="296"/>
    </location>
</feature>
<reference evidence="9 10" key="1">
    <citation type="submission" date="2017-11" db="EMBL/GenBank/DDBJ databases">
        <title>Genomic Encyclopedia of Archaeal and Bacterial Type Strains, Phase II (KMG-II): From Individual Species to Whole Genera.</title>
        <authorList>
            <person name="Goeker M."/>
        </authorList>
    </citation>
    <scope>NUCLEOTIDE SEQUENCE [LARGE SCALE GENOMIC DNA]</scope>
    <source>
        <strain evidence="9 10">DSM 27393</strain>
    </source>
</reference>
<evidence type="ECO:0000256" key="2">
    <source>
        <dbReference type="ARBA" id="ARBA00022448"/>
    </source>
</evidence>
<dbReference type="SUPFAM" id="SSF161098">
    <property type="entry name" value="MetI-like"/>
    <property type="match status" value="1"/>
</dbReference>
<dbReference type="CDD" id="cd06261">
    <property type="entry name" value="TM_PBP2"/>
    <property type="match status" value="1"/>
</dbReference>
<keyword evidence="5 7" id="KW-1133">Transmembrane helix</keyword>
<name>A0A2M9CMN5_9MICO</name>
<dbReference type="GO" id="GO:0055085">
    <property type="term" value="P:transmembrane transport"/>
    <property type="evidence" value="ECO:0007669"/>
    <property type="project" value="InterPro"/>
</dbReference>
<keyword evidence="2 7" id="KW-0813">Transport</keyword>
<dbReference type="PANTHER" id="PTHR43744">
    <property type="entry name" value="ABC TRANSPORTER PERMEASE PROTEIN MG189-RELATED-RELATED"/>
    <property type="match status" value="1"/>
</dbReference>
<dbReference type="PROSITE" id="PS50928">
    <property type="entry name" value="ABC_TM1"/>
    <property type="match status" value="1"/>
</dbReference>
<evidence type="ECO:0000256" key="1">
    <source>
        <dbReference type="ARBA" id="ARBA00004651"/>
    </source>
</evidence>
<evidence type="ECO:0000256" key="7">
    <source>
        <dbReference type="RuleBase" id="RU363032"/>
    </source>
</evidence>
<dbReference type="RefSeq" id="WP_100365279.1">
    <property type="nucleotide sequence ID" value="NZ_PGFF01000001.1"/>
</dbReference>
<feature type="transmembrane region" description="Helical" evidence="7">
    <location>
        <begin position="217"/>
        <end position="242"/>
    </location>
</feature>
<evidence type="ECO:0000313" key="10">
    <source>
        <dbReference type="Proteomes" id="UP000228758"/>
    </source>
</evidence>
<dbReference type="EMBL" id="PGFF01000001">
    <property type="protein sequence ID" value="PJJ73157.1"/>
    <property type="molecule type" value="Genomic_DNA"/>
</dbReference>
<dbReference type="OrthoDB" id="2063054at2"/>
<dbReference type="GO" id="GO:0005886">
    <property type="term" value="C:plasma membrane"/>
    <property type="evidence" value="ECO:0007669"/>
    <property type="project" value="UniProtKB-SubCell"/>
</dbReference>
<evidence type="ECO:0000256" key="3">
    <source>
        <dbReference type="ARBA" id="ARBA00022475"/>
    </source>
</evidence>
<evidence type="ECO:0000256" key="6">
    <source>
        <dbReference type="ARBA" id="ARBA00023136"/>
    </source>
</evidence>
<evidence type="ECO:0000259" key="8">
    <source>
        <dbReference type="PROSITE" id="PS50928"/>
    </source>
</evidence>
<evidence type="ECO:0000256" key="4">
    <source>
        <dbReference type="ARBA" id="ARBA00022692"/>
    </source>
</evidence>
<keyword evidence="4 7" id="KW-0812">Transmembrane</keyword>
<dbReference type="Pfam" id="PF00528">
    <property type="entry name" value="BPD_transp_1"/>
    <property type="match status" value="1"/>
</dbReference>
<accession>A0A2M9CMN5</accession>
<gene>
    <name evidence="9" type="ORF">CLV46_2742</name>
</gene>
<comment type="similarity">
    <text evidence="7">Belongs to the binding-protein-dependent transport system permease family.</text>
</comment>
<evidence type="ECO:0000313" key="9">
    <source>
        <dbReference type="EMBL" id="PJJ73157.1"/>
    </source>
</evidence>
<keyword evidence="3" id="KW-1003">Cell membrane</keyword>
<dbReference type="AlphaFoldDB" id="A0A2M9CMN5"/>
<comment type="caution">
    <text evidence="9">The sequence shown here is derived from an EMBL/GenBank/DDBJ whole genome shotgun (WGS) entry which is preliminary data.</text>
</comment>